<dbReference type="PROSITE" id="PS51257">
    <property type="entry name" value="PROKAR_LIPOPROTEIN"/>
    <property type="match status" value="1"/>
</dbReference>
<dbReference type="InterPro" id="IPR011048">
    <property type="entry name" value="Haem_d1_sf"/>
</dbReference>
<keyword evidence="2" id="KW-0119">Carbohydrate metabolism</keyword>
<keyword evidence="2" id="KW-0313">Glucose metabolism</keyword>
<organism evidence="3 4">
    <name type="scientific">Polaribacter aestuariivivens</name>
    <dbReference type="NCBI Taxonomy" id="2304626"/>
    <lineage>
        <taxon>Bacteria</taxon>
        <taxon>Pseudomonadati</taxon>
        <taxon>Bacteroidota</taxon>
        <taxon>Flavobacteriia</taxon>
        <taxon>Flavobacteriales</taxon>
        <taxon>Flavobacteriaceae</taxon>
    </lineage>
</organism>
<dbReference type="InterPro" id="IPR050282">
    <property type="entry name" value="Cycloisomerase_2"/>
</dbReference>
<protein>
    <submittedName>
        <fullName evidence="3">Lactonase family protein</fullName>
    </submittedName>
</protein>
<evidence type="ECO:0000256" key="2">
    <source>
        <dbReference type="ARBA" id="ARBA00022526"/>
    </source>
</evidence>
<gene>
    <name evidence="3" type="ORF">FDT66_00735</name>
</gene>
<sequence>MKKIVLFLSLIVAFGCKNAKKETEIKNETKNMTFYVGTYTKKDSKGIYKYAISPEGKLSKIGLMAEVINPSFLTKSKDNKTLFAVGETDINGTGFISAFKIEKDTLQLINKAETGGANPCFVAINNDNYIVTANYSGGNVGLLKADNSGKLAPLLFVQQHSGKGTTKRQESPHAHSAWFHPNKEKIISVDLGTNELWFSKIDTNKNELVFTNQKTLKMADGAGPRHLTFHPNNKWIYVLNELNNTVSLVKEKNDVYFVDSSITTLPNDFTDFSKAADIHISDDGKFVYASNRGHNSIAIFKVNSENGNLEITGYEDVLGDHPRNFSLSPDNDFLIVANQDTNNIISFKRNTTTGKLTFVDEVFAPTPVCILF</sequence>
<dbReference type="AlphaFoldDB" id="A0A5S3NA07"/>
<dbReference type="EMBL" id="VANR01000001">
    <property type="protein sequence ID" value="TMM32023.1"/>
    <property type="molecule type" value="Genomic_DNA"/>
</dbReference>
<proteinExistence type="inferred from homology"/>
<comment type="caution">
    <text evidence="3">The sequence shown here is derived from an EMBL/GenBank/DDBJ whole genome shotgun (WGS) entry which is preliminary data.</text>
</comment>
<name>A0A5S3NA07_9FLAO</name>
<dbReference type="PANTHER" id="PTHR30344">
    <property type="entry name" value="6-PHOSPHOGLUCONOLACTONASE-RELATED"/>
    <property type="match status" value="1"/>
</dbReference>
<dbReference type="GO" id="GO:0017057">
    <property type="term" value="F:6-phosphogluconolactonase activity"/>
    <property type="evidence" value="ECO:0007669"/>
    <property type="project" value="TreeGrafter"/>
</dbReference>
<dbReference type="Pfam" id="PF10282">
    <property type="entry name" value="Lactonase"/>
    <property type="match status" value="1"/>
</dbReference>
<keyword evidence="4" id="KW-1185">Reference proteome</keyword>
<dbReference type="PANTHER" id="PTHR30344:SF1">
    <property type="entry name" value="6-PHOSPHOGLUCONOLACTONASE"/>
    <property type="match status" value="1"/>
</dbReference>
<dbReference type="GO" id="GO:0006006">
    <property type="term" value="P:glucose metabolic process"/>
    <property type="evidence" value="ECO:0007669"/>
    <property type="project" value="UniProtKB-KW"/>
</dbReference>
<dbReference type="InterPro" id="IPR019405">
    <property type="entry name" value="Lactonase_7-beta_prop"/>
</dbReference>
<dbReference type="Proteomes" id="UP000307140">
    <property type="component" value="Unassembled WGS sequence"/>
</dbReference>
<reference evidence="3 4" key="1">
    <citation type="submission" date="2019-05" db="EMBL/GenBank/DDBJ databases">
        <title>Polaribacter aestuariivivens sp. nov., isolated from a tidal flat.</title>
        <authorList>
            <person name="Yoon J.-H."/>
        </authorList>
    </citation>
    <scope>NUCLEOTIDE SEQUENCE [LARGE SCALE GENOMIC DNA]</scope>
    <source>
        <strain evidence="3 4">DBTF-3</strain>
    </source>
</reference>
<evidence type="ECO:0000256" key="1">
    <source>
        <dbReference type="ARBA" id="ARBA00005564"/>
    </source>
</evidence>
<dbReference type="Gene3D" id="2.130.10.10">
    <property type="entry name" value="YVTN repeat-like/Quinoprotein amine dehydrogenase"/>
    <property type="match status" value="1"/>
</dbReference>
<comment type="similarity">
    <text evidence="1">Belongs to the cycloisomerase 2 family.</text>
</comment>
<dbReference type="InterPro" id="IPR015943">
    <property type="entry name" value="WD40/YVTN_repeat-like_dom_sf"/>
</dbReference>
<evidence type="ECO:0000313" key="3">
    <source>
        <dbReference type="EMBL" id="TMM32023.1"/>
    </source>
</evidence>
<dbReference type="OrthoDB" id="9790815at2"/>
<dbReference type="SUPFAM" id="SSF51004">
    <property type="entry name" value="C-terminal (heme d1) domain of cytochrome cd1-nitrite reductase"/>
    <property type="match status" value="1"/>
</dbReference>
<evidence type="ECO:0000313" key="4">
    <source>
        <dbReference type="Proteomes" id="UP000307140"/>
    </source>
</evidence>
<accession>A0A5S3NA07</accession>
<dbReference type="RefSeq" id="WP_138534236.1">
    <property type="nucleotide sequence ID" value="NZ_VANR01000001.1"/>
</dbReference>